<accession>A0A7J4MY46</accession>
<evidence type="ECO:0000313" key="1">
    <source>
        <dbReference type="EMBL" id="HIH65556.1"/>
    </source>
</evidence>
<organism evidence="1 2">
    <name type="scientific">Methanothermobacter thermautotrophicus</name>
    <name type="common">Methanobacterium thermoformicicum</name>
    <dbReference type="NCBI Taxonomy" id="145262"/>
    <lineage>
        <taxon>Archaea</taxon>
        <taxon>Methanobacteriati</taxon>
        <taxon>Methanobacteriota</taxon>
        <taxon>Methanomada group</taxon>
        <taxon>Methanobacteria</taxon>
        <taxon>Methanobacteriales</taxon>
        <taxon>Methanobacteriaceae</taxon>
        <taxon>Methanothermobacter</taxon>
    </lineage>
</organism>
<gene>
    <name evidence="1" type="ORF">HA285_08215</name>
</gene>
<dbReference type="AlphaFoldDB" id="A0A7J4MY46"/>
<comment type="caution">
    <text evidence="1">The sequence shown here is derived from an EMBL/GenBank/DDBJ whole genome shotgun (WGS) entry which is preliminary data.</text>
</comment>
<dbReference type="EMBL" id="DUHT01000093">
    <property type="protein sequence ID" value="HIH65556.1"/>
    <property type="molecule type" value="Genomic_DNA"/>
</dbReference>
<feature type="non-terminal residue" evidence="1">
    <location>
        <position position="1"/>
    </location>
</feature>
<protein>
    <submittedName>
        <fullName evidence="1">Methyl-coenzyme M reductase I operon protein C</fullName>
    </submittedName>
</protein>
<name>A0A7J4MY46_METTF</name>
<dbReference type="Proteomes" id="UP000538031">
    <property type="component" value="Unassembled WGS sequence"/>
</dbReference>
<evidence type="ECO:0000313" key="2">
    <source>
        <dbReference type="Proteomes" id="UP000538031"/>
    </source>
</evidence>
<reference evidence="2" key="1">
    <citation type="journal article" date="2020" name="bioRxiv">
        <title>A rank-normalized archaeal taxonomy based on genome phylogeny resolves widespread incomplete and uneven classifications.</title>
        <authorList>
            <person name="Rinke C."/>
            <person name="Chuvochina M."/>
            <person name="Mussig A.J."/>
            <person name="Chaumeil P.-A."/>
            <person name="Waite D.W."/>
            <person name="Whitman W.B."/>
            <person name="Parks D.H."/>
            <person name="Hugenholtz P."/>
        </authorList>
    </citation>
    <scope>NUCLEOTIDE SEQUENCE [LARGE SCALE GENOMIC DNA]</scope>
</reference>
<sequence>VMPDEPKTKGTIVDIVSGVIRGETCPQEKLDEIIRKVKLALGGA</sequence>
<proteinExistence type="predicted"/>